<dbReference type="RefSeq" id="WP_018020549.1">
    <property type="nucleotide sequence ID" value="NZ_AQUX01000001.1"/>
</dbReference>
<dbReference type="STRING" id="558173.CDOO_11075"/>
<dbReference type="Pfam" id="PF08592">
    <property type="entry name" value="Anthrone_oxy"/>
    <property type="match status" value="1"/>
</dbReference>
<dbReference type="OrthoDB" id="4412667at2"/>
<proteinExistence type="predicted"/>
<sequence>MSALAVATVLVSGFVGGAEFASATLVHPVIRRLEPDAQLVMEKGLLRTFGRVMPVGMTAAAVLAGILAGREPSPLLVVAAVVLVVALVVTIAGNVPINIRTGRIREQQAPEGFLEMRRRWDVFQLIRGSLQLLGFVLVVCGTVGAA</sequence>
<keyword evidence="1" id="KW-1133">Transmembrane helix</keyword>
<dbReference type="eggNOG" id="ENOG5034599">
    <property type="taxonomic scope" value="Bacteria"/>
</dbReference>
<protein>
    <recommendedName>
        <fullName evidence="4">DUF1772 domain-containing protein</fullName>
    </recommendedName>
</protein>
<dbReference type="KEGG" id="cdo:CDOO_11075"/>
<dbReference type="InterPro" id="IPR013901">
    <property type="entry name" value="Anthrone_oxy"/>
</dbReference>
<name>A0A097II07_9CORY</name>
<evidence type="ECO:0000256" key="1">
    <source>
        <dbReference type="SAM" id="Phobius"/>
    </source>
</evidence>
<evidence type="ECO:0000313" key="2">
    <source>
        <dbReference type="EMBL" id="AIT61751.1"/>
    </source>
</evidence>
<keyword evidence="1" id="KW-0812">Transmembrane</keyword>
<dbReference type="EMBL" id="CP006764">
    <property type="protein sequence ID" value="AIT61751.1"/>
    <property type="molecule type" value="Genomic_DNA"/>
</dbReference>
<reference evidence="2 3" key="1">
    <citation type="submission" date="2013-09" db="EMBL/GenBank/DDBJ databases">
        <title>Complete genome sequence of Corynebacterium doosanense CAU 212(T) (=DSM 45436(T)), isolated from activated sludge.</title>
        <authorList>
            <person name="Schaffert L."/>
            <person name="Albersmeier A."/>
            <person name="Kalinowski J."/>
            <person name="Ruckert C."/>
        </authorList>
    </citation>
    <scope>NUCLEOTIDE SEQUENCE [LARGE SCALE GENOMIC DNA]</scope>
    <source>
        <strain evidence="2 3">CAU 212</strain>
    </source>
</reference>
<keyword evidence="3" id="KW-1185">Reference proteome</keyword>
<evidence type="ECO:0000313" key="3">
    <source>
        <dbReference type="Proteomes" id="UP000029914"/>
    </source>
</evidence>
<evidence type="ECO:0008006" key="4">
    <source>
        <dbReference type="Google" id="ProtNLM"/>
    </source>
</evidence>
<keyword evidence="1" id="KW-0472">Membrane</keyword>
<feature type="transmembrane region" description="Helical" evidence="1">
    <location>
        <begin position="75"/>
        <end position="97"/>
    </location>
</feature>
<feature type="transmembrane region" description="Helical" evidence="1">
    <location>
        <begin position="6"/>
        <end position="30"/>
    </location>
</feature>
<dbReference type="Proteomes" id="UP000029914">
    <property type="component" value="Chromosome"/>
</dbReference>
<dbReference type="AlphaFoldDB" id="A0A097II07"/>
<feature type="transmembrane region" description="Helical" evidence="1">
    <location>
        <begin position="51"/>
        <end position="69"/>
    </location>
</feature>
<organism evidence="2 3">
    <name type="scientific">Corynebacterium doosanense CAU 212 = DSM 45436</name>
    <dbReference type="NCBI Taxonomy" id="558173"/>
    <lineage>
        <taxon>Bacteria</taxon>
        <taxon>Bacillati</taxon>
        <taxon>Actinomycetota</taxon>
        <taxon>Actinomycetes</taxon>
        <taxon>Mycobacteriales</taxon>
        <taxon>Corynebacteriaceae</taxon>
        <taxon>Corynebacterium</taxon>
    </lineage>
</organism>
<dbReference type="HOGENOM" id="CLU_111152_1_3_11"/>
<gene>
    <name evidence="2" type="ORF">CDOO_11075</name>
</gene>
<accession>A0A097II07</accession>
<feature type="transmembrane region" description="Helical" evidence="1">
    <location>
        <begin position="125"/>
        <end position="145"/>
    </location>
</feature>